<protein>
    <recommendedName>
        <fullName evidence="11">GDSL esterase/lipase</fullName>
    </recommendedName>
</protein>
<gene>
    <name evidence="9" type="ORF">ILEXP_LOCUS23040</name>
</gene>
<dbReference type="PANTHER" id="PTHR45650:SF80">
    <property type="entry name" value="FINGER PROTEIN, PUTATIVE-RELATED"/>
    <property type="match status" value="1"/>
</dbReference>
<evidence type="ECO:0000256" key="8">
    <source>
        <dbReference type="SAM" id="SignalP"/>
    </source>
</evidence>
<keyword evidence="6" id="KW-0442">Lipid degradation</keyword>
<accession>A0ABC8SCZ3</accession>
<comment type="caution">
    <text evidence="9">The sequence shown here is derived from an EMBL/GenBank/DDBJ whole genome shotgun (WGS) entry which is preliminary data.</text>
</comment>
<proteinExistence type="inferred from homology"/>
<dbReference type="InterPro" id="IPR035669">
    <property type="entry name" value="SGNH_plant_lipase-like"/>
</dbReference>
<keyword evidence="3" id="KW-0964">Secreted</keyword>
<dbReference type="SUPFAM" id="SSF52266">
    <property type="entry name" value="SGNH hydrolase"/>
    <property type="match status" value="1"/>
</dbReference>
<dbReference type="EMBL" id="CAUOFW020002569">
    <property type="protein sequence ID" value="CAK9154690.1"/>
    <property type="molecule type" value="Genomic_DNA"/>
</dbReference>
<evidence type="ECO:0000256" key="6">
    <source>
        <dbReference type="ARBA" id="ARBA00022963"/>
    </source>
</evidence>
<dbReference type="Proteomes" id="UP001642360">
    <property type="component" value="Unassembled WGS sequence"/>
</dbReference>
<evidence type="ECO:0000256" key="1">
    <source>
        <dbReference type="ARBA" id="ARBA00004613"/>
    </source>
</evidence>
<dbReference type="AlphaFoldDB" id="A0ABC8SCZ3"/>
<evidence type="ECO:0000256" key="5">
    <source>
        <dbReference type="ARBA" id="ARBA00022801"/>
    </source>
</evidence>
<dbReference type="GO" id="GO:0005576">
    <property type="term" value="C:extracellular region"/>
    <property type="evidence" value="ECO:0007669"/>
    <property type="project" value="UniProtKB-SubCell"/>
</dbReference>
<dbReference type="PANTHER" id="PTHR45650">
    <property type="entry name" value="GDSL-LIKE LIPASE/ACYLHYDROLASE-RELATED"/>
    <property type="match status" value="1"/>
</dbReference>
<evidence type="ECO:0000256" key="2">
    <source>
        <dbReference type="ARBA" id="ARBA00008668"/>
    </source>
</evidence>
<evidence type="ECO:0000256" key="7">
    <source>
        <dbReference type="ARBA" id="ARBA00023098"/>
    </source>
</evidence>
<dbReference type="Gene3D" id="3.40.50.1110">
    <property type="entry name" value="SGNH hydrolase"/>
    <property type="match status" value="1"/>
</dbReference>
<evidence type="ECO:0008006" key="11">
    <source>
        <dbReference type="Google" id="ProtNLM"/>
    </source>
</evidence>
<organism evidence="9 10">
    <name type="scientific">Ilex paraguariensis</name>
    <name type="common">yerba mate</name>
    <dbReference type="NCBI Taxonomy" id="185542"/>
    <lineage>
        <taxon>Eukaryota</taxon>
        <taxon>Viridiplantae</taxon>
        <taxon>Streptophyta</taxon>
        <taxon>Embryophyta</taxon>
        <taxon>Tracheophyta</taxon>
        <taxon>Spermatophyta</taxon>
        <taxon>Magnoliopsida</taxon>
        <taxon>eudicotyledons</taxon>
        <taxon>Gunneridae</taxon>
        <taxon>Pentapetalae</taxon>
        <taxon>asterids</taxon>
        <taxon>campanulids</taxon>
        <taxon>Aquifoliales</taxon>
        <taxon>Aquifoliaceae</taxon>
        <taxon>Ilex</taxon>
    </lineage>
</organism>
<keyword evidence="4 8" id="KW-0732">Signal</keyword>
<dbReference type="CDD" id="cd01837">
    <property type="entry name" value="SGNH_plant_lipase_like"/>
    <property type="match status" value="1"/>
</dbReference>
<comment type="subcellular location">
    <subcellularLocation>
        <location evidence="1">Secreted</location>
    </subcellularLocation>
</comment>
<reference evidence="9 10" key="1">
    <citation type="submission" date="2024-02" db="EMBL/GenBank/DDBJ databases">
        <authorList>
            <person name="Vignale AGUSTIN F."/>
            <person name="Sosa J E."/>
            <person name="Modenutti C."/>
        </authorList>
    </citation>
    <scope>NUCLEOTIDE SEQUENCE [LARGE SCALE GENOMIC DNA]</scope>
</reference>
<comment type="similarity">
    <text evidence="2">Belongs to the 'GDSL' lipolytic enzyme family.</text>
</comment>
<keyword evidence="10" id="KW-1185">Reference proteome</keyword>
<evidence type="ECO:0000313" key="9">
    <source>
        <dbReference type="EMBL" id="CAK9154690.1"/>
    </source>
</evidence>
<evidence type="ECO:0000313" key="10">
    <source>
        <dbReference type="Proteomes" id="UP001642360"/>
    </source>
</evidence>
<dbReference type="InterPro" id="IPR051238">
    <property type="entry name" value="GDSL_esterase/lipase"/>
</dbReference>
<keyword evidence="7" id="KW-0443">Lipid metabolism</keyword>
<dbReference type="GO" id="GO:0016042">
    <property type="term" value="P:lipid catabolic process"/>
    <property type="evidence" value="ECO:0007669"/>
    <property type="project" value="UniProtKB-KW"/>
</dbReference>
<evidence type="ECO:0000256" key="3">
    <source>
        <dbReference type="ARBA" id="ARBA00022525"/>
    </source>
</evidence>
<name>A0ABC8SCZ3_9AQUA</name>
<sequence length="361" mass="39343">MACGVKIWYLMSIMLSLLLNCRSFIHGKPQVPCYFVFGDSLVDNGNNNDLVTVAKVNFLPYGIDFLAGPTGRFTNGQNAADIIGELLGFDDFIPPFATTNGSDILKGVNYGSGGAGIRSETGKTLGGRISLTKQLRNHNVTVSRIELLLGNKAAAKDYLNKCIYGVVIGSNDYINNYLQPQFYSTSRKYTPDQYAAVLIQQYSCKLRTLYKHGARKIAIFGLPQIGCTPGELASHAINASGCVDTINNEVQLFNNRLKPLVDGLNKDLHGAKFIYVNTTSITSGDVSVLGVTVPNTPCCEVSTTTGLCVPGQVPCSNRTEYAFWDAFHPTEIINLILARRAYNALLPTDTYPIDICRLAEL</sequence>
<feature type="signal peptide" evidence="8">
    <location>
        <begin position="1"/>
        <end position="23"/>
    </location>
</feature>
<evidence type="ECO:0000256" key="4">
    <source>
        <dbReference type="ARBA" id="ARBA00022729"/>
    </source>
</evidence>
<dbReference type="Pfam" id="PF00657">
    <property type="entry name" value="Lipase_GDSL"/>
    <property type="match status" value="1"/>
</dbReference>
<keyword evidence="5" id="KW-0378">Hydrolase</keyword>
<dbReference type="InterPro" id="IPR036514">
    <property type="entry name" value="SGNH_hydro_sf"/>
</dbReference>
<feature type="chain" id="PRO_5044865778" description="GDSL esterase/lipase" evidence="8">
    <location>
        <begin position="24"/>
        <end position="361"/>
    </location>
</feature>
<dbReference type="GO" id="GO:0016787">
    <property type="term" value="F:hydrolase activity"/>
    <property type="evidence" value="ECO:0007669"/>
    <property type="project" value="UniProtKB-KW"/>
</dbReference>
<dbReference type="InterPro" id="IPR001087">
    <property type="entry name" value="GDSL"/>
</dbReference>